<evidence type="ECO:0000256" key="5">
    <source>
        <dbReference type="ARBA" id="ARBA00023480"/>
    </source>
</evidence>
<dbReference type="EMBL" id="JAENGZ010000120">
    <property type="protein sequence ID" value="KAG6968400.1"/>
    <property type="molecule type" value="Genomic_DNA"/>
</dbReference>
<reference evidence="6" key="1">
    <citation type="submission" date="2021-01" db="EMBL/GenBank/DDBJ databases">
        <title>Phytophthora aleatoria, a newly-described species from Pinus radiata is distinct from Phytophthora cactorum isolates based on comparative genomics.</title>
        <authorList>
            <person name="Mcdougal R."/>
            <person name="Panda P."/>
            <person name="Williams N."/>
            <person name="Studholme D.J."/>
        </authorList>
    </citation>
    <scope>NUCLEOTIDE SEQUENCE</scope>
    <source>
        <strain evidence="6">NZFS 3830</strain>
    </source>
</reference>
<name>A0A8T1URI8_9STRA</name>
<dbReference type="VEuPathDB" id="FungiDB:PC110_g4153"/>
<organism evidence="6 7">
    <name type="scientific">Phytophthora cactorum</name>
    <dbReference type="NCBI Taxonomy" id="29920"/>
    <lineage>
        <taxon>Eukaryota</taxon>
        <taxon>Sar</taxon>
        <taxon>Stramenopiles</taxon>
        <taxon>Oomycota</taxon>
        <taxon>Peronosporomycetes</taxon>
        <taxon>Peronosporales</taxon>
        <taxon>Peronosporaceae</taxon>
        <taxon>Phytophthora</taxon>
    </lineage>
</organism>
<dbReference type="OrthoDB" id="1272at2759"/>
<dbReference type="AlphaFoldDB" id="A0A8T1URI8"/>
<evidence type="ECO:0000256" key="2">
    <source>
        <dbReference type="ARBA" id="ARBA00004496"/>
    </source>
</evidence>
<gene>
    <name evidence="6" type="ORF">JG687_00003759</name>
</gene>
<comment type="caution">
    <text evidence="6">The sequence shown here is derived from an EMBL/GenBank/DDBJ whole genome shotgun (WGS) entry which is preliminary data.</text>
</comment>
<evidence type="ECO:0000256" key="1">
    <source>
        <dbReference type="ARBA" id="ARBA00004123"/>
    </source>
</evidence>
<evidence type="ECO:0000256" key="4">
    <source>
        <dbReference type="ARBA" id="ARBA00023242"/>
    </source>
</evidence>
<dbReference type="Proteomes" id="UP000688947">
    <property type="component" value="Unassembled WGS sequence"/>
</dbReference>
<dbReference type="InterPro" id="IPR029404">
    <property type="entry name" value="CDIN1"/>
</dbReference>
<dbReference type="VEuPathDB" id="FungiDB:PC110_g4152"/>
<dbReference type="PANTHER" id="PTHR31661">
    <property type="entry name" value="SIMILAR TO CDNA SEQUENCE BC052040"/>
    <property type="match status" value="1"/>
</dbReference>
<dbReference type="GO" id="GO:0005634">
    <property type="term" value="C:nucleus"/>
    <property type="evidence" value="ECO:0007669"/>
    <property type="project" value="UniProtKB-SubCell"/>
</dbReference>
<sequence length="527" mass="61101">MPQPATTASEEHAPIQLNLIPRLARKESQREMPADIKAPPLTPVLVEPMRWSTASFSLSFLSNIDRLEINETVERNGVTYYVVEVYQFHYNSRLPTNVNNPRMAVTRVSDVSEPREPDFRVERRYSDFAKLRHQIKLWTCPNAQWTCQYCYEYGRYMRFKMRQPRLLTSLTNTNVEKRKEMLREFMTDFIDLAQNPSKNTIHRCEAHQHHWFMDEEEFELICSLDAFPDATGPQLSVSEETFSIIKRQVLHRQFRSELRLHRQEKTLKRYVARLGADESMGQIAKSVGFSPCMMARLLLDAKYGWSKTTISNLFKEAMKDESELETDAPNRRGLSEDEYARVMKEIHECIDQDEIGSPLADRIRHNMGVEYEYLLLETLRNRQLVFESEDMLREKGLSKTPDVRLLLPIGVKDPKSGQLQVVNWIDSKAMFGDRHTHETENASQLQGYVNRYGPGMVIYWFGHVAQLSSDSDILITDTFPQEISLPGAFDPLASVTKLQEGADVKLQPTKTQTDFDDDWIPVTTCEL</sequence>
<dbReference type="GO" id="GO:0005737">
    <property type="term" value="C:cytoplasm"/>
    <property type="evidence" value="ECO:0007669"/>
    <property type="project" value="UniProtKB-SubCell"/>
</dbReference>
<evidence type="ECO:0000313" key="6">
    <source>
        <dbReference type="EMBL" id="KAG6968400.1"/>
    </source>
</evidence>
<accession>A0A8T1URI8</accession>
<dbReference type="PANTHER" id="PTHR31661:SF1">
    <property type="entry name" value="CDAN1-INTERACTING NUCLEASE 1"/>
    <property type="match status" value="1"/>
</dbReference>
<comment type="subcellular location">
    <subcellularLocation>
        <location evidence="2">Cytoplasm</location>
    </subcellularLocation>
    <subcellularLocation>
        <location evidence="1">Nucleus</location>
    </subcellularLocation>
</comment>
<protein>
    <recommendedName>
        <fullName evidence="5">CDAN1-interacting nuclease 1</fullName>
    </recommendedName>
</protein>
<dbReference type="Pfam" id="PF14811">
    <property type="entry name" value="TPD"/>
    <property type="match status" value="1"/>
</dbReference>
<proteinExistence type="predicted"/>
<keyword evidence="3" id="KW-0963">Cytoplasm</keyword>
<evidence type="ECO:0000256" key="3">
    <source>
        <dbReference type="ARBA" id="ARBA00022490"/>
    </source>
</evidence>
<evidence type="ECO:0000313" key="7">
    <source>
        <dbReference type="Proteomes" id="UP000688947"/>
    </source>
</evidence>
<keyword evidence="4" id="KW-0539">Nucleus</keyword>